<evidence type="ECO:0000259" key="7">
    <source>
        <dbReference type="PROSITE" id="PS50011"/>
    </source>
</evidence>
<dbReference type="Gene3D" id="2.10.50.10">
    <property type="entry name" value="Tumor Necrosis Factor Receptor, subunit A, domain 2"/>
    <property type="match status" value="1"/>
</dbReference>
<name>A0A430QJX6_SCHBO</name>
<keyword evidence="10" id="KW-1185">Reference proteome</keyword>
<evidence type="ECO:0000256" key="3">
    <source>
        <dbReference type="ARBA" id="ARBA00022840"/>
    </source>
</evidence>
<dbReference type="GO" id="GO:0007411">
    <property type="term" value="P:axon guidance"/>
    <property type="evidence" value="ECO:0007669"/>
    <property type="project" value="TreeGrafter"/>
</dbReference>
<dbReference type="InterPro" id="IPR001245">
    <property type="entry name" value="Ser-Thr/Tyr_kinase_cat_dom"/>
</dbReference>
<dbReference type="STRING" id="6184.A0A430QJX6"/>
<dbReference type="Gene3D" id="2.60.40.1770">
    <property type="entry name" value="ephrin a2 ectodomain"/>
    <property type="match status" value="1"/>
</dbReference>
<dbReference type="InterPro" id="IPR008266">
    <property type="entry name" value="Tyr_kinase_AS"/>
</dbReference>
<reference evidence="9 10" key="1">
    <citation type="journal article" date="2019" name="PLoS Pathog.">
        <title>Genome sequence of the bovine parasite Schistosoma bovis Tanzania.</title>
        <authorList>
            <person name="Oey H."/>
            <person name="Zakrzewski M."/>
            <person name="Gobert G."/>
            <person name="Gravermann K."/>
            <person name="Stoye J."/>
            <person name="Jones M."/>
            <person name="Mcmanus D."/>
            <person name="Krause L."/>
        </authorList>
    </citation>
    <scope>NUCLEOTIDE SEQUENCE [LARGE SCALE GENOMIC DNA]</scope>
    <source>
        <strain evidence="9 10">TAN1997</strain>
    </source>
</reference>
<dbReference type="EMBL" id="QMKO01001622">
    <property type="protein sequence ID" value="RTG87998.1"/>
    <property type="molecule type" value="Genomic_DNA"/>
</dbReference>
<gene>
    <name evidence="9" type="ORF">DC041_0002741</name>
</gene>
<evidence type="ECO:0000256" key="5">
    <source>
        <dbReference type="ARBA" id="ARBA00023170"/>
    </source>
</evidence>
<protein>
    <submittedName>
        <fullName evidence="9">Eph receptor B1</fullName>
    </submittedName>
</protein>
<organism evidence="9 10">
    <name type="scientific">Schistosoma bovis</name>
    <name type="common">Blood fluke</name>
    <dbReference type="NCBI Taxonomy" id="6184"/>
    <lineage>
        <taxon>Eukaryota</taxon>
        <taxon>Metazoa</taxon>
        <taxon>Spiralia</taxon>
        <taxon>Lophotrochozoa</taxon>
        <taxon>Platyhelminthes</taxon>
        <taxon>Trematoda</taxon>
        <taxon>Digenea</taxon>
        <taxon>Strigeidida</taxon>
        <taxon>Schistosomatoidea</taxon>
        <taxon>Schistosomatidae</taxon>
        <taxon>Schistosoma</taxon>
    </lineage>
</organism>
<proteinExistence type="predicted"/>
<dbReference type="GO" id="GO:0005005">
    <property type="term" value="F:transmembrane-ephrin receptor activity"/>
    <property type="evidence" value="ECO:0007669"/>
    <property type="project" value="TreeGrafter"/>
</dbReference>
<comment type="caution">
    <text evidence="9">The sequence shown here is derived from an EMBL/GenBank/DDBJ whole genome shotgun (WGS) entry which is preliminary data.</text>
</comment>
<feature type="domain" description="Protein kinase" evidence="7">
    <location>
        <begin position="614"/>
        <end position="943"/>
    </location>
</feature>
<keyword evidence="3" id="KW-0067">ATP-binding</keyword>
<dbReference type="Gene3D" id="2.60.120.260">
    <property type="entry name" value="Galactose-binding domain-like"/>
    <property type="match status" value="1"/>
</dbReference>
<keyword evidence="2" id="KW-0547">Nucleotide-binding</keyword>
<dbReference type="PROSITE" id="PS51550">
    <property type="entry name" value="EPH_LBD"/>
    <property type="match status" value="1"/>
</dbReference>
<accession>A0A430QJX6</accession>
<dbReference type="AlphaFoldDB" id="A0A430QJX6"/>
<dbReference type="Pfam" id="PF01404">
    <property type="entry name" value="Ephrin_lbd"/>
    <property type="match status" value="1"/>
</dbReference>
<dbReference type="SUPFAM" id="SSF56112">
    <property type="entry name" value="Protein kinase-like (PK-like)"/>
    <property type="match status" value="1"/>
</dbReference>
<sequence>MLLLFCDYQEWDTIGNKNFIETKTIILLDTDITDWSNWTRNTGKYEGWRQQTHPILQRKIYGVCQIAQEHNDNWLYSPLVYVNEAKSITIEITFTIRECSEHPNSEVLQHCQEVLELFLHQVDVTTSNDKNVNQTQNLFIKLATLTTSQKPKHDLFTEEFLIGWNISNQNKNNLPDSSSEQVTVHISRFNVQNDNIQIAVRDRGSCSTIRRVRLGFVVCPFIRKNFIEYPRTISGKIMEGLTIDGRCISGAALLNHREIPKLICQTDGIWYYEAIKSFHSGGGKDFDSLSKNNFLNHLDRPCECMPGFGVLNEDDLMDQLCEPCGLDYFKPTFGPFACQRCPLNSHNPFHTLTSRSIQRFNMLTYRSKASIYNESSLNEVESCVCDAGYYRHPVLDRPDSSCTTHLLYSRLLIFLVVAIFHASINKCKSCASLVLIGLNLGKSIILSVIATNELSEHLPHLELIQSTASITIQLPNPINISVGSIHFNEVRHWQGNKSTTHQLTVDSNTYNKAKKNSVDKVYEFSWEPPQFVTSKSFIQVSTSDYKSQLSNSQIHSSDADFSVIEYQVYVWINSSLMKFEDTYWQSKPALTHFLSETSIFLTDLPQPGILGIWVRPHLSAGWGIFKKSVYRYSNIDQNDPKVEEKSTTYNPLLMDTTSKDLRSMNVSEIIKPTQPSKRFQILMGILSLAVILLCCLLVPDTPVASGHSSPLKSTMCDSPQPPISVRETNKEIDPRRIMIRSTIGEGEFGKRNGNTLSMEQLLYMLRDVACGMNYLSHLNFVHRDLAARNILVDKFNVCKVSDFGLTRKCNSDSDEDAYTFTVSLIWHLSNNRLGNISAETLKNDNGSLAFSLNDDLAYCLLPKSYDISLTAKSNNNTSGNNNISQISRTSSYKMYTSFSSSNTYFNINAANILTDSLFPNSNTECKNELLINDFKDSVQNNFIATHDTGKRGNISCSQDKYLHYSSSLNRNECNSDFVNETYTPLSKQKCNGYA</sequence>
<feature type="region of interest" description="Disordered" evidence="6">
    <location>
        <begin position="706"/>
        <end position="726"/>
    </location>
</feature>
<evidence type="ECO:0000313" key="10">
    <source>
        <dbReference type="Proteomes" id="UP000290809"/>
    </source>
</evidence>
<dbReference type="InterPro" id="IPR008979">
    <property type="entry name" value="Galactose-bd-like_sf"/>
</dbReference>
<keyword evidence="4" id="KW-0472">Membrane</keyword>
<evidence type="ECO:0000313" key="9">
    <source>
        <dbReference type="EMBL" id="RTG87998.1"/>
    </source>
</evidence>
<dbReference type="PROSITE" id="PS50011">
    <property type="entry name" value="PROTEIN_KINASE_DOM"/>
    <property type="match status" value="1"/>
</dbReference>
<dbReference type="InterPro" id="IPR050449">
    <property type="entry name" value="Ephrin_rcpt_TKs"/>
</dbReference>
<keyword evidence="5 9" id="KW-0675">Receptor</keyword>
<dbReference type="Proteomes" id="UP000290809">
    <property type="component" value="Unassembled WGS sequence"/>
</dbReference>
<evidence type="ECO:0000256" key="1">
    <source>
        <dbReference type="ARBA" id="ARBA00004479"/>
    </source>
</evidence>
<evidence type="ECO:0000256" key="2">
    <source>
        <dbReference type="ARBA" id="ARBA00022741"/>
    </source>
</evidence>
<dbReference type="SUPFAM" id="SSF49785">
    <property type="entry name" value="Galactose-binding domain-like"/>
    <property type="match status" value="1"/>
</dbReference>
<dbReference type="Gene3D" id="1.10.510.10">
    <property type="entry name" value="Transferase(Phosphotransferase) domain 1"/>
    <property type="match status" value="1"/>
</dbReference>
<dbReference type="GO" id="GO:0030425">
    <property type="term" value="C:dendrite"/>
    <property type="evidence" value="ECO:0007669"/>
    <property type="project" value="TreeGrafter"/>
</dbReference>
<dbReference type="PANTHER" id="PTHR46877:SF14">
    <property type="entry name" value="RECEPTOR PROTEIN-TYROSINE KINASE"/>
    <property type="match status" value="1"/>
</dbReference>
<dbReference type="PANTHER" id="PTHR46877">
    <property type="entry name" value="EPH RECEPTOR A5"/>
    <property type="match status" value="1"/>
</dbReference>
<dbReference type="Pfam" id="PF07714">
    <property type="entry name" value="PK_Tyr_Ser-Thr"/>
    <property type="match status" value="1"/>
</dbReference>
<evidence type="ECO:0000256" key="6">
    <source>
        <dbReference type="SAM" id="MobiDB-lite"/>
    </source>
</evidence>
<dbReference type="SMART" id="SM00219">
    <property type="entry name" value="TyrKc"/>
    <property type="match status" value="1"/>
</dbReference>
<evidence type="ECO:0000256" key="4">
    <source>
        <dbReference type="ARBA" id="ARBA00023136"/>
    </source>
</evidence>
<dbReference type="InterPro" id="IPR020635">
    <property type="entry name" value="Tyr_kinase_cat_dom"/>
</dbReference>
<dbReference type="InterPro" id="IPR000719">
    <property type="entry name" value="Prot_kinase_dom"/>
</dbReference>
<evidence type="ECO:0000259" key="8">
    <source>
        <dbReference type="PROSITE" id="PS51550"/>
    </source>
</evidence>
<dbReference type="PROSITE" id="PS00109">
    <property type="entry name" value="PROTEIN_KINASE_TYR"/>
    <property type="match status" value="1"/>
</dbReference>
<dbReference type="GO" id="GO:0005524">
    <property type="term" value="F:ATP binding"/>
    <property type="evidence" value="ECO:0007669"/>
    <property type="project" value="UniProtKB-KW"/>
</dbReference>
<feature type="compositionally biased region" description="Polar residues" evidence="6">
    <location>
        <begin position="706"/>
        <end position="717"/>
    </location>
</feature>
<dbReference type="GO" id="GO:0005886">
    <property type="term" value="C:plasma membrane"/>
    <property type="evidence" value="ECO:0007669"/>
    <property type="project" value="TreeGrafter"/>
</dbReference>
<dbReference type="InterPro" id="IPR001090">
    <property type="entry name" value="Ephrin_rcpt_lig-bd_dom"/>
</dbReference>
<feature type="domain" description="Eph LBD" evidence="8">
    <location>
        <begin position="23"/>
        <end position="224"/>
    </location>
</feature>
<dbReference type="InterPro" id="IPR011009">
    <property type="entry name" value="Kinase-like_dom_sf"/>
</dbReference>
<dbReference type="SMART" id="SM00615">
    <property type="entry name" value="EPH_lbd"/>
    <property type="match status" value="1"/>
</dbReference>
<comment type="subcellular location">
    <subcellularLocation>
        <location evidence="1">Membrane</location>
        <topology evidence="1">Single-pass type I membrane protein</topology>
    </subcellularLocation>
</comment>